<reference evidence="2 3" key="1">
    <citation type="journal article" date="2008" name="Nature">
        <title>The genome of Laccaria bicolor provides insights into mycorrhizal symbiosis.</title>
        <authorList>
            <person name="Martin F."/>
            <person name="Aerts A."/>
            <person name="Ahren D."/>
            <person name="Brun A."/>
            <person name="Danchin E.G.J."/>
            <person name="Duchaussoy F."/>
            <person name="Gibon J."/>
            <person name="Kohler A."/>
            <person name="Lindquist E."/>
            <person name="Pereda V."/>
            <person name="Salamov A."/>
            <person name="Shapiro H.J."/>
            <person name="Wuyts J."/>
            <person name="Blaudez D."/>
            <person name="Buee M."/>
            <person name="Brokstein P."/>
            <person name="Canbaeck B."/>
            <person name="Cohen D."/>
            <person name="Courty P.E."/>
            <person name="Coutinho P.M."/>
            <person name="Delaruelle C."/>
            <person name="Detter J.C."/>
            <person name="Deveau A."/>
            <person name="DiFazio S."/>
            <person name="Duplessis S."/>
            <person name="Fraissinet-Tachet L."/>
            <person name="Lucic E."/>
            <person name="Frey-Klett P."/>
            <person name="Fourrey C."/>
            <person name="Feussner I."/>
            <person name="Gay G."/>
            <person name="Grimwood J."/>
            <person name="Hoegger P.J."/>
            <person name="Jain P."/>
            <person name="Kilaru S."/>
            <person name="Labbe J."/>
            <person name="Lin Y.C."/>
            <person name="Legue V."/>
            <person name="Le Tacon F."/>
            <person name="Marmeisse R."/>
            <person name="Melayah D."/>
            <person name="Montanini B."/>
            <person name="Muratet M."/>
            <person name="Nehls U."/>
            <person name="Niculita-Hirzel H."/>
            <person name="Oudot-Le Secq M.P."/>
            <person name="Peter M."/>
            <person name="Quesneville H."/>
            <person name="Rajashekar B."/>
            <person name="Reich M."/>
            <person name="Rouhier N."/>
            <person name="Schmutz J."/>
            <person name="Yin T."/>
            <person name="Chalot M."/>
            <person name="Henrissat B."/>
            <person name="Kuees U."/>
            <person name="Lucas S."/>
            <person name="Van de Peer Y."/>
            <person name="Podila G.K."/>
            <person name="Polle A."/>
            <person name="Pukkila P.J."/>
            <person name="Richardson P.M."/>
            <person name="Rouze P."/>
            <person name="Sanders I.R."/>
            <person name="Stajich J.E."/>
            <person name="Tunlid A."/>
            <person name="Tuskan G."/>
            <person name="Grigoriev I.V."/>
        </authorList>
    </citation>
    <scope>NUCLEOTIDE SEQUENCE [LARGE SCALE GENOMIC DNA]</scope>
    <source>
        <strain evidence="3">S238N-H82 / ATCC MYA-4686</strain>
    </source>
</reference>
<dbReference type="EMBL" id="DS547101">
    <property type="protein sequence ID" value="EDR08367.1"/>
    <property type="molecule type" value="Genomic_DNA"/>
</dbReference>
<proteinExistence type="predicted"/>
<dbReference type="OrthoDB" id="10516349at2759"/>
<dbReference type="Proteomes" id="UP000001194">
    <property type="component" value="Unassembled WGS sequence"/>
</dbReference>
<dbReference type="InParanoid" id="B0D9K4"/>
<dbReference type="HOGENOM" id="CLU_2277961_0_0_1"/>
<gene>
    <name evidence="2" type="ORF">LACBIDRAFT_326753</name>
</gene>
<feature type="signal peptide" evidence="1">
    <location>
        <begin position="1"/>
        <end position="20"/>
    </location>
</feature>
<dbReference type="GeneID" id="6076428"/>
<evidence type="ECO:0000313" key="3">
    <source>
        <dbReference type="Proteomes" id="UP000001194"/>
    </source>
</evidence>
<dbReference type="AlphaFoldDB" id="B0D9K4"/>
<accession>B0D9K4</accession>
<evidence type="ECO:0000313" key="2">
    <source>
        <dbReference type="EMBL" id="EDR08367.1"/>
    </source>
</evidence>
<dbReference type="KEGG" id="lbc:LACBIDRAFT_326753"/>
<name>B0D9K4_LACBS</name>
<feature type="chain" id="PRO_5002748557" evidence="1">
    <location>
        <begin position="21"/>
        <end position="102"/>
    </location>
</feature>
<keyword evidence="1" id="KW-0732">Signal</keyword>
<evidence type="ECO:0000256" key="1">
    <source>
        <dbReference type="SAM" id="SignalP"/>
    </source>
</evidence>
<keyword evidence="3" id="KW-1185">Reference proteome</keyword>
<sequence>MQTKLIAFSLMSCLLRIMMGEMCHESGHIDNVPNVGKERGVLEIEGKPGKGVPAQESHTGIWLYILHDKVGEDWIQDDFTPVRKSSMRLLLKFSSVQFFTSF</sequence>
<protein>
    <submittedName>
        <fullName evidence="2">Predicted protein</fullName>
    </submittedName>
</protein>
<organism evidence="3">
    <name type="scientific">Laccaria bicolor (strain S238N-H82 / ATCC MYA-4686)</name>
    <name type="common">Bicoloured deceiver</name>
    <name type="synonym">Laccaria laccata var. bicolor</name>
    <dbReference type="NCBI Taxonomy" id="486041"/>
    <lineage>
        <taxon>Eukaryota</taxon>
        <taxon>Fungi</taxon>
        <taxon>Dikarya</taxon>
        <taxon>Basidiomycota</taxon>
        <taxon>Agaricomycotina</taxon>
        <taxon>Agaricomycetes</taxon>
        <taxon>Agaricomycetidae</taxon>
        <taxon>Agaricales</taxon>
        <taxon>Agaricineae</taxon>
        <taxon>Hydnangiaceae</taxon>
        <taxon>Laccaria</taxon>
    </lineage>
</organism>
<dbReference type="RefSeq" id="XP_001880592.1">
    <property type="nucleotide sequence ID" value="XM_001880557.1"/>
</dbReference>